<dbReference type="PANTHER" id="PTHR43888">
    <property type="entry name" value="DNAJ-LIKE-2, ISOFORM A-RELATED"/>
    <property type="match status" value="1"/>
</dbReference>
<dbReference type="InterPro" id="IPR001305">
    <property type="entry name" value="HSP_DnaJ_Cys-rich_dom"/>
</dbReference>
<dbReference type="PROSITE" id="PS00636">
    <property type="entry name" value="DNAJ_1"/>
    <property type="match status" value="1"/>
</dbReference>
<dbReference type="InterPro" id="IPR001623">
    <property type="entry name" value="DnaJ_domain"/>
</dbReference>
<dbReference type="GO" id="GO:0030544">
    <property type="term" value="F:Hsp70 protein binding"/>
    <property type="evidence" value="ECO:0007669"/>
    <property type="project" value="InterPro"/>
</dbReference>
<dbReference type="EMBL" id="LSMT01000548">
    <property type="protein sequence ID" value="PFX16422.1"/>
    <property type="molecule type" value="Genomic_DNA"/>
</dbReference>
<dbReference type="InterPro" id="IPR008971">
    <property type="entry name" value="HSP40/DnaJ_pept-bd"/>
</dbReference>
<evidence type="ECO:0000256" key="1">
    <source>
        <dbReference type="ARBA" id="ARBA00022723"/>
    </source>
</evidence>
<dbReference type="GO" id="GO:0051082">
    <property type="term" value="F:unfolded protein binding"/>
    <property type="evidence" value="ECO:0007669"/>
    <property type="project" value="InterPro"/>
</dbReference>
<dbReference type="STRING" id="50429.A0A2B4RJL2"/>
<dbReference type="Gene3D" id="3.60.130.10">
    <property type="entry name" value="Clavaminate synthase-like"/>
    <property type="match status" value="1"/>
</dbReference>
<dbReference type="Pfam" id="PF02668">
    <property type="entry name" value="TauD"/>
    <property type="match status" value="1"/>
</dbReference>
<feature type="region of interest" description="Disordered" evidence="7">
    <location>
        <begin position="558"/>
        <end position="589"/>
    </location>
</feature>
<name>A0A2B4RJL2_STYPI</name>
<feature type="zinc finger region" description="CR-type" evidence="6">
    <location>
        <begin position="419"/>
        <end position="503"/>
    </location>
</feature>
<dbReference type="CDD" id="cd10719">
    <property type="entry name" value="DnaJ_zf"/>
    <property type="match status" value="1"/>
</dbReference>
<dbReference type="InterPro" id="IPR018253">
    <property type="entry name" value="DnaJ_domain_CS"/>
</dbReference>
<dbReference type="Pfam" id="PF00226">
    <property type="entry name" value="DnaJ"/>
    <property type="match status" value="1"/>
</dbReference>
<keyword evidence="1 6" id="KW-0479">Metal-binding</keyword>
<evidence type="ECO:0000256" key="7">
    <source>
        <dbReference type="SAM" id="MobiDB-lite"/>
    </source>
</evidence>
<evidence type="ECO:0000256" key="5">
    <source>
        <dbReference type="ARBA" id="ARBA00023002"/>
    </source>
</evidence>
<dbReference type="InterPro" id="IPR036410">
    <property type="entry name" value="HSP_DnaJ_Cys-rich_dom_sf"/>
</dbReference>
<keyword evidence="11" id="KW-1185">Reference proteome</keyword>
<dbReference type="SUPFAM" id="SSF57938">
    <property type="entry name" value="DnaJ/Hsp40 cysteine-rich domain"/>
    <property type="match status" value="1"/>
</dbReference>
<dbReference type="PROSITE" id="PS51188">
    <property type="entry name" value="ZF_CR"/>
    <property type="match status" value="1"/>
</dbReference>
<keyword evidence="2" id="KW-0677">Repeat</keyword>
<dbReference type="GO" id="GO:0016491">
    <property type="term" value="F:oxidoreductase activity"/>
    <property type="evidence" value="ECO:0007669"/>
    <property type="project" value="UniProtKB-KW"/>
</dbReference>
<evidence type="ECO:0000256" key="4">
    <source>
        <dbReference type="ARBA" id="ARBA00022833"/>
    </source>
</evidence>
<dbReference type="Gene3D" id="1.10.287.110">
    <property type="entry name" value="DnaJ domain"/>
    <property type="match status" value="1"/>
</dbReference>
<feature type="domain" description="CR-type" evidence="9">
    <location>
        <begin position="419"/>
        <end position="503"/>
    </location>
</feature>
<dbReference type="CDD" id="cd06257">
    <property type="entry name" value="DnaJ"/>
    <property type="match status" value="1"/>
</dbReference>
<dbReference type="SMART" id="SM00271">
    <property type="entry name" value="DnaJ"/>
    <property type="match status" value="1"/>
</dbReference>
<keyword evidence="4 6" id="KW-0862">Zinc</keyword>
<keyword evidence="3 6" id="KW-0863">Zinc-finger</keyword>
<evidence type="ECO:0000313" key="11">
    <source>
        <dbReference type="Proteomes" id="UP000225706"/>
    </source>
</evidence>
<dbReference type="OrthoDB" id="550424at2759"/>
<dbReference type="PROSITE" id="PS50076">
    <property type="entry name" value="DNAJ_2"/>
    <property type="match status" value="1"/>
</dbReference>
<dbReference type="Gene3D" id="2.60.260.20">
    <property type="entry name" value="Urease metallochaperone UreE, N-terminal domain"/>
    <property type="match status" value="1"/>
</dbReference>
<keyword evidence="5" id="KW-0560">Oxidoreductase</keyword>
<evidence type="ECO:0000259" key="8">
    <source>
        <dbReference type="PROSITE" id="PS50076"/>
    </source>
</evidence>
<dbReference type="PRINTS" id="PR00625">
    <property type="entry name" value="JDOMAIN"/>
</dbReference>
<evidence type="ECO:0000256" key="2">
    <source>
        <dbReference type="ARBA" id="ARBA00022737"/>
    </source>
</evidence>
<organism evidence="10 11">
    <name type="scientific">Stylophora pistillata</name>
    <name type="common">Smooth cauliflower coral</name>
    <dbReference type="NCBI Taxonomy" id="50429"/>
    <lineage>
        <taxon>Eukaryota</taxon>
        <taxon>Metazoa</taxon>
        <taxon>Cnidaria</taxon>
        <taxon>Anthozoa</taxon>
        <taxon>Hexacorallia</taxon>
        <taxon>Scleractinia</taxon>
        <taxon>Astrocoeniina</taxon>
        <taxon>Pocilloporidae</taxon>
        <taxon>Stylophora</taxon>
    </lineage>
</organism>
<dbReference type="InterPro" id="IPR003819">
    <property type="entry name" value="TauD/TfdA-like"/>
</dbReference>
<dbReference type="GO" id="GO:0008270">
    <property type="term" value="F:zinc ion binding"/>
    <property type="evidence" value="ECO:0007669"/>
    <property type="project" value="UniProtKB-KW"/>
</dbReference>
<accession>A0A2B4RJL2</accession>
<dbReference type="Proteomes" id="UP000225706">
    <property type="component" value="Unassembled WGS sequence"/>
</dbReference>
<protein>
    <submittedName>
        <fullName evidence="10">DnaJ-like subfamily A member 1</fullName>
    </submittedName>
</protein>
<feature type="domain" description="J" evidence="8">
    <location>
        <begin position="300"/>
        <end position="362"/>
    </location>
</feature>
<comment type="caution">
    <text evidence="10">The sequence shown here is derived from an EMBL/GenBank/DDBJ whole genome shotgun (WGS) entry which is preliminary data.</text>
</comment>
<dbReference type="InterPro" id="IPR044713">
    <property type="entry name" value="DNJA1/2-like"/>
</dbReference>
<dbReference type="GO" id="GO:0006457">
    <property type="term" value="P:protein folding"/>
    <property type="evidence" value="ECO:0007669"/>
    <property type="project" value="InterPro"/>
</dbReference>
<dbReference type="AlphaFoldDB" id="A0A2B4RJL2"/>
<dbReference type="InterPro" id="IPR036869">
    <property type="entry name" value="J_dom_sf"/>
</dbReference>
<evidence type="ECO:0000313" key="10">
    <source>
        <dbReference type="EMBL" id="PFX16422.1"/>
    </source>
</evidence>
<dbReference type="Gene3D" id="2.10.230.10">
    <property type="entry name" value="Heat shock protein DnaJ, cysteine-rich domain"/>
    <property type="match status" value="1"/>
</dbReference>
<dbReference type="FunFam" id="2.10.230.10:FF:000001">
    <property type="entry name" value="DnaJ subfamily A member 2"/>
    <property type="match status" value="1"/>
</dbReference>
<dbReference type="Pfam" id="PF00684">
    <property type="entry name" value="DnaJ_CXXCXGXG"/>
    <property type="match status" value="1"/>
</dbReference>
<gene>
    <name evidence="10" type="primary">DNAJA1</name>
    <name evidence="10" type="ORF">AWC38_SpisGene19307</name>
</gene>
<reference evidence="11" key="1">
    <citation type="journal article" date="2017" name="bioRxiv">
        <title>Comparative analysis of the genomes of Stylophora pistillata and Acropora digitifera provides evidence for extensive differences between species of corals.</title>
        <authorList>
            <person name="Voolstra C.R."/>
            <person name="Li Y."/>
            <person name="Liew Y.J."/>
            <person name="Baumgarten S."/>
            <person name="Zoccola D."/>
            <person name="Flot J.-F."/>
            <person name="Tambutte S."/>
            <person name="Allemand D."/>
            <person name="Aranda M."/>
        </authorList>
    </citation>
    <scope>NUCLEOTIDE SEQUENCE [LARGE SCALE GENOMIC DNA]</scope>
</reference>
<dbReference type="SUPFAM" id="SSF46565">
    <property type="entry name" value="Chaperone J-domain"/>
    <property type="match status" value="1"/>
</dbReference>
<evidence type="ECO:0000256" key="3">
    <source>
        <dbReference type="ARBA" id="ARBA00022771"/>
    </source>
</evidence>
<sequence>MPTLVFSSKQSGPLWRSVKKISVYFLSSQKSSTKDSIFERIPREELVPNIRSGLRDRKFLPGSTDGGFPEFLGEPSNSFPLGLRICNGKQFSLGELSAKCTEYVQKNNSLSPAILFRGLPAKTAEDFLTITQSIEGKPLSYAGGNVPRPRAIENADIYQVNTEDQAMTIELHHEMAYSSSFPSKVFFFCLQEPADGCGGETPLAKSSEILLKLDPEVVRKLDSKGLAKSSEILLKLDPEVVRKLDSKGVKKLDSKGVKYAGYWPDKSSAEYMSWQQQFYTDNKEEAEKKAKQLYDTVTWDDNETLGVDPSATPSEIKKSYRKLALKYHPDKNPDAGDKFKQISHAYEVLSDEKKRKIYDEGGEEALNGGSEMGGFHSPMDIFDMFFGTGHGRNRPHHGERRGKDMVHQLKVSLEDMYNGTTKQLALQKNVICSKCEGRGGKKGSVGSCNTCHGSGTYVRINHIAPGMVQQIQTQCRDCGGSGERIAGEVKCVRDEGMPKYRSPYEKGFLIITFSVKFPPDGFLTTGDIPKLEQLLPPRHEMIVPEDAEEVNLVKIDPQEQARSRMRHGGFHDDEDGYGAPRGGVQCQSQ</sequence>
<evidence type="ECO:0000259" key="9">
    <source>
        <dbReference type="PROSITE" id="PS51188"/>
    </source>
</evidence>
<dbReference type="SUPFAM" id="SSF49493">
    <property type="entry name" value="HSP40/DnaJ peptide-binding domain"/>
    <property type="match status" value="1"/>
</dbReference>
<dbReference type="InterPro" id="IPR042098">
    <property type="entry name" value="TauD-like_sf"/>
</dbReference>
<dbReference type="SUPFAM" id="SSF51197">
    <property type="entry name" value="Clavaminate synthase-like"/>
    <property type="match status" value="1"/>
</dbReference>
<proteinExistence type="predicted"/>
<evidence type="ECO:0000256" key="6">
    <source>
        <dbReference type="PROSITE-ProRule" id="PRU00546"/>
    </source>
</evidence>